<evidence type="ECO:0008006" key="3">
    <source>
        <dbReference type="Google" id="ProtNLM"/>
    </source>
</evidence>
<gene>
    <name evidence="1" type="ORF">ACFFHU_29520</name>
</gene>
<evidence type="ECO:0000313" key="2">
    <source>
        <dbReference type="Proteomes" id="UP001589894"/>
    </source>
</evidence>
<keyword evidence="2" id="KW-1185">Reference proteome</keyword>
<accession>A0ABV6P5N9</accession>
<proteinExistence type="predicted"/>
<dbReference type="RefSeq" id="WP_377343741.1">
    <property type="nucleotide sequence ID" value="NZ_JBHLUE010000034.1"/>
</dbReference>
<comment type="caution">
    <text evidence="1">The sequence shown here is derived from an EMBL/GenBank/DDBJ whole genome shotgun (WGS) entry which is preliminary data.</text>
</comment>
<dbReference type="EMBL" id="JBHLUE010000034">
    <property type="protein sequence ID" value="MFC0568266.1"/>
    <property type="molecule type" value="Genomic_DNA"/>
</dbReference>
<organism evidence="1 2">
    <name type="scientific">Plantactinospora siamensis</name>
    <dbReference type="NCBI Taxonomy" id="555372"/>
    <lineage>
        <taxon>Bacteria</taxon>
        <taxon>Bacillati</taxon>
        <taxon>Actinomycetota</taxon>
        <taxon>Actinomycetes</taxon>
        <taxon>Micromonosporales</taxon>
        <taxon>Micromonosporaceae</taxon>
        <taxon>Plantactinospora</taxon>
    </lineage>
</organism>
<evidence type="ECO:0000313" key="1">
    <source>
        <dbReference type="EMBL" id="MFC0568266.1"/>
    </source>
</evidence>
<sequence>MSLQPISQMPGTSLDELEQVSNGMQEFMRAASTEARETALAAMNRGGVLQRLFPSRYQKETQELAVQTLRQFGAAKREFIEVFTRTQLEIARKRADALIATQGMHLQTQLARFAADRIQDLNETINAALERFMSQMAPQFDMIERFQNRPELYEPARRSLNHQIKVYFDSTSALLNGFNESLHKKVGSAQ</sequence>
<dbReference type="Proteomes" id="UP001589894">
    <property type="component" value="Unassembled WGS sequence"/>
</dbReference>
<name>A0ABV6P5N9_9ACTN</name>
<reference evidence="1 2" key="1">
    <citation type="submission" date="2024-09" db="EMBL/GenBank/DDBJ databases">
        <authorList>
            <person name="Sun Q."/>
            <person name="Mori K."/>
        </authorList>
    </citation>
    <scope>NUCLEOTIDE SEQUENCE [LARGE SCALE GENOMIC DNA]</scope>
    <source>
        <strain evidence="1 2">TBRC 2205</strain>
    </source>
</reference>
<protein>
    <recommendedName>
        <fullName evidence="3">Phasin family protein</fullName>
    </recommendedName>
</protein>